<feature type="compositionally biased region" description="Basic and acidic residues" evidence="1">
    <location>
        <begin position="143"/>
        <end position="153"/>
    </location>
</feature>
<feature type="region of interest" description="Disordered" evidence="1">
    <location>
        <begin position="488"/>
        <end position="507"/>
    </location>
</feature>
<proteinExistence type="predicted"/>
<dbReference type="GO" id="GO:0003700">
    <property type="term" value="F:DNA-binding transcription factor activity"/>
    <property type="evidence" value="ECO:0007669"/>
    <property type="project" value="InterPro"/>
</dbReference>
<name>A0A5N6RQX5_9ROSI</name>
<dbReference type="PANTHER" id="PTHR31429">
    <property type="entry name" value="WRKY TRANSCRIPTION FACTOR 36-RELATED"/>
    <property type="match status" value="1"/>
</dbReference>
<evidence type="ECO:0000256" key="1">
    <source>
        <dbReference type="SAM" id="MobiDB-lite"/>
    </source>
</evidence>
<evidence type="ECO:0008006" key="4">
    <source>
        <dbReference type="Google" id="ProtNLM"/>
    </source>
</evidence>
<feature type="region of interest" description="Disordered" evidence="1">
    <location>
        <begin position="126"/>
        <end position="153"/>
    </location>
</feature>
<evidence type="ECO:0000313" key="3">
    <source>
        <dbReference type="Proteomes" id="UP000327013"/>
    </source>
</evidence>
<evidence type="ECO:0000313" key="2">
    <source>
        <dbReference type="EMBL" id="KAE8124069.1"/>
    </source>
</evidence>
<sequence>MEAANEGSAGHGGGVVLKEEKGYEEETAVIKVPPVTNMGRSSGAPNSIISSTSQKEQEDQIQSARAEMGEVREENQRLKKHLDRMVKDYQTLQMRFYDIVQQEGRNKHQEIEEPEFNVSLSLGRVPSDTKKEEKNMMVSSTQLKDDENDHEQAAKEDLSLGLDCKFDLSKSRELIESLRNPSPFNSTSEEAKEEAAGRALKTIRSTGDDEISQQNPVKKARVSVRARCDTPTVKQNRKKKKMYTLIKVCVLSLRNYPIFKIITSKLCGKLLTFYTYLLHSFRINWLTFFNGSSLSSDRPAATTITASDLHGLNFYLPDNSKPKQVYLSNPSYSSSSTFPTITLDLTSTPSSSSSSSQFNKFSSNYPSRYNNYSPTSFNFSSSDHHQPVNAMSWGANMGRQHVDNIYLSYMQKNPMPPSQQYTLPDTIAAATKAITADPSFQSALAAALTTIIGTNGNGCASSLLNKTHPTSSPPGSLMSFLPPSLPFSASKSASTSPGDNRDNAKEF</sequence>
<gene>
    <name evidence="2" type="ORF">FH972_018979</name>
</gene>
<accession>A0A5N6RQX5</accession>
<organism evidence="2 3">
    <name type="scientific">Carpinus fangiana</name>
    <dbReference type="NCBI Taxonomy" id="176857"/>
    <lineage>
        <taxon>Eukaryota</taxon>
        <taxon>Viridiplantae</taxon>
        <taxon>Streptophyta</taxon>
        <taxon>Embryophyta</taxon>
        <taxon>Tracheophyta</taxon>
        <taxon>Spermatophyta</taxon>
        <taxon>Magnoliopsida</taxon>
        <taxon>eudicotyledons</taxon>
        <taxon>Gunneridae</taxon>
        <taxon>Pentapetalae</taxon>
        <taxon>rosids</taxon>
        <taxon>fabids</taxon>
        <taxon>Fagales</taxon>
        <taxon>Betulaceae</taxon>
        <taxon>Carpinus</taxon>
    </lineage>
</organism>
<dbReference type="AlphaFoldDB" id="A0A5N6RQX5"/>
<feature type="compositionally biased region" description="Basic and acidic residues" evidence="1">
    <location>
        <begin position="67"/>
        <end position="76"/>
    </location>
</feature>
<feature type="compositionally biased region" description="Low complexity" evidence="1">
    <location>
        <begin position="488"/>
        <end position="498"/>
    </location>
</feature>
<dbReference type="InterPro" id="IPR044810">
    <property type="entry name" value="WRKY_plant"/>
</dbReference>
<feature type="compositionally biased region" description="Polar residues" evidence="1">
    <location>
        <begin position="38"/>
        <end position="54"/>
    </location>
</feature>
<dbReference type="EMBL" id="CM017328">
    <property type="protein sequence ID" value="KAE8124069.1"/>
    <property type="molecule type" value="Genomic_DNA"/>
</dbReference>
<reference evidence="2 3" key="1">
    <citation type="submission" date="2019-06" db="EMBL/GenBank/DDBJ databases">
        <title>A chromosomal-level reference genome of Carpinus fangiana (Coryloideae, Betulaceae).</title>
        <authorList>
            <person name="Yang X."/>
            <person name="Wang Z."/>
            <person name="Zhang L."/>
            <person name="Hao G."/>
            <person name="Liu J."/>
            <person name="Yang Y."/>
        </authorList>
    </citation>
    <scope>NUCLEOTIDE SEQUENCE [LARGE SCALE GENOMIC DNA]</scope>
    <source>
        <strain evidence="2">Cfa_2016G</strain>
        <tissue evidence="2">Leaf</tissue>
    </source>
</reference>
<keyword evidence="3" id="KW-1185">Reference proteome</keyword>
<dbReference type="Proteomes" id="UP000327013">
    <property type="component" value="Chromosome 8"/>
</dbReference>
<dbReference type="PANTHER" id="PTHR31429:SF86">
    <property type="entry name" value="WRKY TRANSCRIPTION FACTOR 61-RELATED"/>
    <property type="match status" value="1"/>
</dbReference>
<feature type="region of interest" description="Disordered" evidence="1">
    <location>
        <begin position="1"/>
        <end position="76"/>
    </location>
</feature>
<protein>
    <recommendedName>
        <fullName evidence="4">WRKY domain-containing protein</fullName>
    </recommendedName>
</protein>
<dbReference type="OrthoDB" id="1912868at2759"/>